<feature type="domain" description="2Fe-2S ferredoxin-type" evidence="10">
    <location>
        <begin position="54"/>
        <end position="147"/>
    </location>
</feature>
<dbReference type="Pfam" id="PF00111">
    <property type="entry name" value="Fer2"/>
    <property type="match status" value="1"/>
</dbReference>
<dbReference type="GO" id="GO:0046872">
    <property type="term" value="F:metal ion binding"/>
    <property type="evidence" value="ECO:0007669"/>
    <property type="project" value="UniProtKB-KW"/>
</dbReference>
<dbReference type="AlphaFoldDB" id="A0AAJ5D1A1"/>
<dbReference type="EMBL" id="UGSJ01000001">
    <property type="protein sequence ID" value="SUA91566.1"/>
    <property type="molecule type" value="Genomic_DNA"/>
</dbReference>
<sequence>MVARWRKMRRAPFRCPPSAFALNRLPPDSPVVSATSAASADVAEDAGTPAAPTYRVTLAPSGWQFDVPADTPILLAAQAAGVKLPSLCRNGTCRACLCQAQTGGTPAPVTYRIEWPGLSREEKAEGWLLPCCAYARGELVIDAPDAVRVALC</sequence>
<evidence type="ECO:0000256" key="6">
    <source>
        <dbReference type="ARBA" id="ARBA00023004"/>
    </source>
</evidence>
<feature type="chain" id="PRO_5042543122" evidence="9">
    <location>
        <begin position="22"/>
        <end position="152"/>
    </location>
</feature>
<dbReference type="PANTHER" id="PTHR43112">
    <property type="entry name" value="FERREDOXIN"/>
    <property type="match status" value="1"/>
</dbReference>
<comment type="caution">
    <text evidence="11">The sequence shown here is derived from an EMBL/GenBank/DDBJ whole genome shotgun (WGS) entry which is preliminary data.</text>
</comment>
<organism evidence="11 12">
    <name type="scientific">Pandoraea pulmonicola</name>
    <dbReference type="NCBI Taxonomy" id="93221"/>
    <lineage>
        <taxon>Bacteria</taxon>
        <taxon>Pseudomonadati</taxon>
        <taxon>Pseudomonadota</taxon>
        <taxon>Betaproteobacteria</taxon>
        <taxon>Burkholderiales</taxon>
        <taxon>Burkholderiaceae</taxon>
        <taxon>Pandoraea</taxon>
    </lineage>
</organism>
<evidence type="ECO:0000256" key="4">
    <source>
        <dbReference type="ARBA" id="ARBA00022723"/>
    </source>
</evidence>
<evidence type="ECO:0000259" key="10">
    <source>
        <dbReference type="PROSITE" id="PS51085"/>
    </source>
</evidence>
<keyword evidence="5" id="KW-0249">Electron transport</keyword>
<keyword evidence="2" id="KW-0813">Transport</keyword>
<keyword evidence="9" id="KW-0732">Signal</keyword>
<dbReference type="CDD" id="cd00207">
    <property type="entry name" value="fer2"/>
    <property type="match status" value="1"/>
</dbReference>
<dbReference type="PROSITE" id="PS51085">
    <property type="entry name" value="2FE2S_FER_2"/>
    <property type="match status" value="1"/>
</dbReference>
<proteinExistence type="inferred from homology"/>
<dbReference type="PANTHER" id="PTHR43112:SF3">
    <property type="entry name" value="FERREDOXIN-2, CHLOROPLASTIC"/>
    <property type="match status" value="1"/>
</dbReference>
<comment type="cofactor">
    <cofactor evidence="8">
        <name>[2Fe-2S] cluster</name>
        <dbReference type="ChEBI" id="CHEBI:190135"/>
    </cofactor>
</comment>
<dbReference type="InterPro" id="IPR001041">
    <property type="entry name" value="2Fe-2S_ferredoxin-type"/>
</dbReference>
<keyword evidence="7" id="KW-0411">Iron-sulfur</keyword>
<protein>
    <submittedName>
        <fullName evidence="11">Ferredoxin II</fullName>
    </submittedName>
</protein>
<evidence type="ECO:0000256" key="3">
    <source>
        <dbReference type="ARBA" id="ARBA00022714"/>
    </source>
</evidence>
<dbReference type="GO" id="GO:0051537">
    <property type="term" value="F:2 iron, 2 sulfur cluster binding"/>
    <property type="evidence" value="ECO:0007669"/>
    <property type="project" value="UniProtKB-KW"/>
</dbReference>
<dbReference type="InterPro" id="IPR036010">
    <property type="entry name" value="2Fe-2S_ferredoxin-like_sf"/>
</dbReference>
<evidence type="ECO:0000256" key="2">
    <source>
        <dbReference type="ARBA" id="ARBA00022448"/>
    </source>
</evidence>
<evidence type="ECO:0000313" key="11">
    <source>
        <dbReference type="EMBL" id="SUA91566.1"/>
    </source>
</evidence>
<dbReference type="Gene3D" id="3.10.20.30">
    <property type="match status" value="1"/>
</dbReference>
<evidence type="ECO:0000256" key="8">
    <source>
        <dbReference type="ARBA" id="ARBA00034078"/>
    </source>
</evidence>
<evidence type="ECO:0000256" key="9">
    <source>
        <dbReference type="SAM" id="SignalP"/>
    </source>
</evidence>
<dbReference type="Proteomes" id="UP000254589">
    <property type="component" value="Unassembled WGS sequence"/>
</dbReference>
<name>A0AAJ5D1A1_PANPU</name>
<keyword evidence="4" id="KW-0479">Metal-binding</keyword>
<dbReference type="SUPFAM" id="SSF54292">
    <property type="entry name" value="2Fe-2S ferredoxin-like"/>
    <property type="match status" value="1"/>
</dbReference>
<dbReference type="InterPro" id="IPR012675">
    <property type="entry name" value="Beta-grasp_dom_sf"/>
</dbReference>
<feature type="signal peptide" evidence="9">
    <location>
        <begin position="1"/>
        <end position="21"/>
    </location>
</feature>
<comment type="similarity">
    <text evidence="1">Belongs to the 2Fe2S plant-type ferredoxin family.</text>
</comment>
<gene>
    <name evidence="11" type="ORF">NCTC13159_03072</name>
</gene>
<evidence type="ECO:0000256" key="5">
    <source>
        <dbReference type="ARBA" id="ARBA00022982"/>
    </source>
</evidence>
<keyword evidence="6" id="KW-0408">Iron</keyword>
<evidence type="ECO:0000256" key="1">
    <source>
        <dbReference type="ARBA" id="ARBA00007874"/>
    </source>
</evidence>
<evidence type="ECO:0000313" key="12">
    <source>
        <dbReference type="Proteomes" id="UP000254589"/>
    </source>
</evidence>
<accession>A0AAJ5D1A1</accession>
<keyword evidence="3" id="KW-0001">2Fe-2S</keyword>
<evidence type="ECO:0000256" key="7">
    <source>
        <dbReference type="ARBA" id="ARBA00023014"/>
    </source>
</evidence>
<reference evidence="11 12" key="1">
    <citation type="submission" date="2018-06" db="EMBL/GenBank/DDBJ databases">
        <authorList>
            <consortium name="Pathogen Informatics"/>
            <person name="Doyle S."/>
        </authorList>
    </citation>
    <scope>NUCLEOTIDE SEQUENCE [LARGE SCALE GENOMIC DNA]</scope>
    <source>
        <strain evidence="11 12">NCTC13159</strain>
    </source>
</reference>